<protein>
    <submittedName>
        <fullName evidence="1">Uncharacterized protein</fullName>
    </submittedName>
</protein>
<organism evidence="1 2">
    <name type="scientific">Dyella flagellata</name>
    <dbReference type="NCBI Taxonomy" id="1867833"/>
    <lineage>
        <taxon>Bacteria</taxon>
        <taxon>Pseudomonadati</taxon>
        <taxon>Pseudomonadota</taxon>
        <taxon>Gammaproteobacteria</taxon>
        <taxon>Lysobacterales</taxon>
        <taxon>Rhodanobacteraceae</taxon>
        <taxon>Dyella</taxon>
    </lineage>
</organism>
<sequence length="109" mass="11769">MARQPLNVETLYKLGDCAQEYLAAASKINPLYAAKDTVMSIQGMVGLAKEAAGIVPAQGSAMDFTMRAIDAKDIAAVLDYSREMLRALSRTESTNVRGAMLYAWFQGAC</sequence>
<evidence type="ECO:0000313" key="1">
    <source>
        <dbReference type="EMBL" id="GLQ89808.1"/>
    </source>
</evidence>
<comment type="caution">
    <text evidence="1">The sequence shown here is derived from an EMBL/GenBank/DDBJ whole genome shotgun (WGS) entry which is preliminary data.</text>
</comment>
<evidence type="ECO:0000313" key="2">
    <source>
        <dbReference type="Proteomes" id="UP001156627"/>
    </source>
</evidence>
<gene>
    <name evidence="1" type="ORF">GCM10007898_33830</name>
</gene>
<keyword evidence="2" id="KW-1185">Reference proteome</keyword>
<name>A0ABQ5XDT9_9GAMM</name>
<dbReference type="EMBL" id="BSOA01000043">
    <property type="protein sequence ID" value="GLQ89808.1"/>
    <property type="molecule type" value="Genomic_DNA"/>
</dbReference>
<proteinExistence type="predicted"/>
<dbReference type="Proteomes" id="UP001156627">
    <property type="component" value="Unassembled WGS sequence"/>
</dbReference>
<accession>A0ABQ5XDT9</accession>
<reference evidence="2" key="1">
    <citation type="journal article" date="2019" name="Int. J. Syst. Evol. Microbiol.">
        <title>The Global Catalogue of Microorganisms (GCM) 10K type strain sequencing project: providing services to taxonomists for standard genome sequencing and annotation.</title>
        <authorList>
            <consortium name="The Broad Institute Genomics Platform"/>
            <consortium name="The Broad Institute Genome Sequencing Center for Infectious Disease"/>
            <person name="Wu L."/>
            <person name="Ma J."/>
        </authorList>
    </citation>
    <scope>NUCLEOTIDE SEQUENCE [LARGE SCALE GENOMIC DNA]</scope>
    <source>
        <strain evidence="2">NBRC 111981</strain>
    </source>
</reference>